<evidence type="ECO:0000313" key="1">
    <source>
        <dbReference type="EMBL" id="KAI7998576.1"/>
    </source>
</evidence>
<proteinExistence type="predicted"/>
<accession>A0ACC0GBR3</accession>
<sequence>MPSKSKKHFKSVTKLSHVDQSASPQSSSCSTPLPESEVSEEDVLCSLDEAKGCKLWLSESSMVASSLTPGSTVSVSLASSRKFSSSFPLSSLADECAKHFGVGCNDKMVNDVGNYFALATVFPSCKVLKNGVRLSSNLSCTLGCPASGRIVLVYPIQIQSAMGVNGNDKWHSTSVNCLSVSNCKELYLELVSSNSGFAKNGNVLSGINVFRERTHSRERTQGQFENGNISSPMTPLYSQSKLSSPMSGLLSSPTYEESISRVLLHGPPGTGKTSLTKKCVCDTGVNLFTVNGPEIVSQYHGESEQALHEVFDSASRATPAVVFIDELDAIAPARRDGGEEMSQRMVATLLNLMDGISRTDGLLVIAATNRPDSIEPALRRPGRLDREIEIGVPSPKQRYDILLVLLSGMEHSLTAMQVQHLAMATHGFVGADLAALCNEAALVCLRCYVDFQKSCDDSDSDSTSILFDGCINATRIGSNCSKATTDTLDSASSPVTDLPVSSDIQNGVNNGVTGAGAAEKRILKVAFEDFEKAKMKVRPSAMREVILEVPKVNWEDVGGQKEVKTQLMEAVEWPQKHHDAFKRIGTRPPTGVLLFGPPGCSKTLLARAVASEAGLNFLAVKGPELFSKWVGESEKAVRSLFAKARANAPSVIFFDEIDGLAVIRGKESDGVSVADRVMSQLLVELDGMQQRANVTVIAATNRPDKIDPALLRPGRFDRLLYVGPPSESDREDIFRIHLRKMPCSPDICINELALLTEGCTGADLSLICREAALAAIEENLDASEIRMEHLKTAIEQVQPSEIQSYQELSVKFQRLVHSSTERDVLHDQPCSRRSNWNPFWTLMKSVALFFHQFPASLSQSKPSSTLIAQEYFISVQGCNSFIISNCRMGEGRRTQIFIPNESAPSIPNQATGPVNNRNLSKNHLGGVIFGCKKSTIKECLFKQLFGLPAQHFSYVKNVDPGLPLFLFNYSDRKLHGIFEAASSGQMNINPYAWTTDGSERTLYPAQVQVRVRLHCRPLPEEQFKSVIIDNYYSQNHFWFELDHAQTSKLMSLLSSLAVASSTFSPQNTTKWGTLSQAPPSYDRKEEIEGLMPPALEVDFPYFYDGNGLGSSDVTTHLDGNNHPLEDCLVKQVVEKEEDLIYMKLKELALNRQRSDPPLMDVEDIATVNGVHSRHKGLSEAQTNSEERNGQSLINSFDYPSVIAQLMQGMEELNAFKIEQIHKMGYLEQKLVEAEIEIQELKQRCMMLECTSHPSAVRIDEMAMESVNDPEPDLDELIYLVGGYNGVSWLSALDSYSPTKDVIKSLKPMNHGRAYVSIAWLNGELYVFGGGNGSLWVDTVESFDPANNRWHLRPSLNGEKGSLAGATLNNRIFAMGGANGVDCYADVEMFDLDVGRWISSRSMLQKRFALAAAELNGAIYAVGGYDGKEYLKSAERFDPREHSWTKIEGITKGYVIGGHDGNKMVSSMEIFDPRLGSWMVGEPISQSRGYSAAAVCKESIYIFGGVKTEDDIVNTVERYEEGKGWQVTNLKAVGKRTFFSATVL</sequence>
<evidence type="ECO:0000313" key="2">
    <source>
        <dbReference type="Proteomes" id="UP001060215"/>
    </source>
</evidence>
<keyword evidence="2" id="KW-1185">Reference proteome</keyword>
<reference evidence="1 2" key="1">
    <citation type="journal article" date="2022" name="Plant J.">
        <title>Chromosome-level genome of Camellia lanceoleosa provides a valuable resource for understanding genome evolution and self-incompatibility.</title>
        <authorList>
            <person name="Gong W."/>
            <person name="Xiao S."/>
            <person name="Wang L."/>
            <person name="Liao Z."/>
            <person name="Chang Y."/>
            <person name="Mo W."/>
            <person name="Hu G."/>
            <person name="Li W."/>
            <person name="Zhao G."/>
            <person name="Zhu H."/>
            <person name="Hu X."/>
            <person name="Ji K."/>
            <person name="Xiang X."/>
            <person name="Song Q."/>
            <person name="Yuan D."/>
            <person name="Jin S."/>
            <person name="Zhang L."/>
        </authorList>
    </citation>
    <scope>NUCLEOTIDE SEQUENCE [LARGE SCALE GENOMIC DNA]</scope>
    <source>
        <strain evidence="1">SQ_2022a</strain>
    </source>
</reference>
<dbReference type="Proteomes" id="UP001060215">
    <property type="component" value="Chromosome 10"/>
</dbReference>
<dbReference type="EMBL" id="CM045767">
    <property type="protein sequence ID" value="KAI7998576.1"/>
    <property type="molecule type" value="Genomic_DNA"/>
</dbReference>
<comment type="caution">
    <text evidence="1">The sequence shown here is derived from an EMBL/GenBank/DDBJ whole genome shotgun (WGS) entry which is preliminary data.</text>
</comment>
<protein>
    <submittedName>
        <fullName evidence="1">Calmodulin-interacting protein 111</fullName>
    </submittedName>
</protein>
<name>A0ACC0GBR3_9ERIC</name>
<organism evidence="1 2">
    <name type="scientific">Camellia lanceoleosa</name>
    <dbReference type="NCBI Taxonomy" id="1840588"/>
    <lineage>
        <taxon>Eukaryota</taxon>
        <taxon>Viridiplantae</taxon>
        <taxon>Streptophyta</taxon>
        <taxon>Embryophyta</taxon>
        <taxon>Tracheophyta</taxon>
        <taxon>Spermatophyta</taxon>
        <taxon>Magnoliopsida</taxon>
        <taxon>eudicotyledons</taxon>
        <taxon>Gunneridae</taxon>
        <taxon>Pentapetalae</taxon>
        <taxon>asterids</taxon>
        <taxon>Ericales</taxon>
        <taxon>Theaceae</taxon>
        <taxon>Camellia</taxon>
    </lineage>
</organism>
<gene>
    <name evidence="1" type="ORF">LOK49_LG10G02375</name>
</gene>